<evidence type="ECO:0000259" key="2">
    <source>
        <dbReference type="PROSITE" id="PS51635"/>
    </source>
</evidence>
<dbReference type="Gene3D" id="3.40.1090.10">
    <property type="entry name" value="Cytosolic phospholipase A2 catalytic domain"/>
    <property type="match status" value="2"/>
</dbReference>
<keyword evidence="1" id="KW-0443">Lipid metabolism</keyword>
<sequence>MYLSGGGICAMAHVGALVELSKHVPLSSIKEWMGVSAGSIVSMCLCIGYTLEELYEFSIGFDFTNIKEMDSIPGWILHFGLDTGERLHKLINACLHVKGLPSDLTFQQLYDRFGKSLRVVATDLNDVVPITFSATDTPTYCVADAVHASMSAPYYFQPFLCPQTGHYLVDGAVISNYPLFVLPKEEHCRTISILIRTSVEKVKELMDLSIDELITRPLNVSLMEKANIETRFYDARLIQIQLGEINILDFSFDEETKNKIILRGKEAVQDYFKQRPLAKRRNSF</sequence>
<protein>
    <recommendedName>
        <fullName evidence="2">PNPLA domain-containing protein</fullName>
    </recommendedName>
</protein>
<evidence type="ECO:0000256" key="1">
    <source>
        <dbReference type="ARBA" id="ARBA00023098"/>
    </source>
</evidence>
<dbReference type="Pfam" id="PF01734">
    <property type="entry name" value="Patatin"/>
    <property type="match status" value="1"/>
</dbReference>
<proteinExistence type="predicted"/>
<dbReference type="SUPFAM" id="SSF52151">
    <property type="entry name" value="FabD/lysophospholipase-like"/>
    <property type="match status" value="1"/>
</dbReference>
<name>A0A6C0DF50_9ZZZZ</name>
<dbReference type="PROSITE" id="PS51635">
    <property type="entry name" value="PNPLA"/>
    <property type="match status" value="1"/>
</dbReference>
<dbReference type="InterPro" id="IPR052580">
    <property type="entry name" value="Lipid_Hydrolase"/>
</dbReference>
<dbReference type="AlphaFoldDB" id="A0A6C0DF50"/>
<dbReference type="PANTHER" id="PTHR46394:SF1">
    <property type="entry name" value="PNPLA DOMAIN-CONTAINING PROTEIN"/>
    <property type="match status" value="1"/>
</dbReference>
<dbReference type="PANTHER" id="PTHR46394">
    <property type="entry name" value="ANNEXIN"/>
    <property type="match status" value="1"/>
</dbReference>
<evidence type="ECO:0000313" key="3">
    <source>
        <dbReference type="EMBL" id="QHT14814.1"/>
    </source>
</evidence>
<reference evidence="3" key="1">
    <citation type="journal article" date="2020" name="Nature">
        <title>Giant virus diversity and host interactions through global metagenomics.</title>
        <authorList>
            <person name="Schulz F."/>
            <person name="Roux S."/>
            <person name="Paez-Espino D."/>
            <person name="Jungbluth S."/>
            <person name="Walsh D.A."/>
            <person name="Denef V.J."/>
            <person name="McMahon K.D."/>
            <person name="Konstantinidis K.T."/>
            <person name="Eloe-Fadrosh E.A."/>
            <person name="Kyrpides N.C."/>
            <person name="Woyke T."/>
        </authorList>
    </citation>
    <scope>NUCLEOTIDE SEQUENCE</scope>
    <source>
        <strain evidence="3">GVMAG-M-3300023174-141</strain>
    </source>
</reference>
<dbReference type="InterPro" id="IPR002641">
    <property type="entry name" value="PNPLA_dom"/>
</dbReference>
<organism evidence="3">
    <name type="scientific">viral metagenome</name>
    <dbReference type="NCBI Taxonomy" id="1070528"/>
    <lineage>
        <taxon>unclassified sequences</taxon>
        <taxon>metagenomes</taxon>
        <taxon>organismal metagenomes</taxon>
    </lineage>
</organism>
<dbReference type="GO" id="GO:0006629">
    <property type="term" value="P:lipid metabolic process"/>
    <property type="evidence" value="ECO:0007669"/>
    <property type="project" value="UniProtKB-KW"/>
</dbReference>
<accession>A0A6C0DF50</accession>
<feature type="domain" description="PNPLA" evidence="2">
    <location>
        <begin position="1"/>
        <end position="183"/>
    </location>
</feature>
<dbReference type="EMBL" id="MN739590">
    <property type="protein sequence ID" value="QHT14814.1"/>
    <property type="molecule type" value="Genomic_DNA"/>
</dbReference>
<dbReference type="InterPro" id="IPR016035">
    <property type="entry name" value="Acyl_Trfase/lysoPLipase"/>
</dbReference>